<gene>
    <name evidence="14" type="ORF">CPB84DRAFT_1956854</name>
</gene>
<dbReference type="Proteomes" id="UP000724874">
    <property type="component" value="Unassembled WGS sequence"/>
</dbReference>
<dbReference type="PANTHER" id="PTHR23284:SF0">
    <property type="entry name" value="PROLACTIN REGULATORY ELEMENT-BINDING PROTEIN"/>
    <property type="match status" value="1"/>
</dbReference>
<dbReference type="InterPro" id="IPR015943">
    <property type="entry name" value="WD40/YVTN_repeat-like_dom_sf"/>
</dbReference>
<keyword evidence="9 13" id="KW-1133">Transmembrane helix</keyword>
<dbReference type="GO" id="GO:0005085">
    <property type="term" value="F:guanyl-nucleotide exchange factor activity"/>
    <property type="evidence" value="ECO:0007669"/>
    <property type="project" value="InterPro"/>
</dbReference>
<feature type="transmembrane region" description="Helical" evidence="13">
    <location>
        <begin position="375"/>
        <end position="394"/>
    </location>
</feature>
<name>A0A9P5TTY4_GYMJU</name>
<keyword evidence="4 13" id="KW-0812">Transmembrane</keyword>
<evidence type="ECO:0000256" key="3">
    <source>
        <dbReference type="ARBA" id="ARBA00022574"/>
    </source>
</evidence>
<keyword evidence="7" id="KW-0931">ER-Golgi transport</keyword>
<evidence type="ECO:0000256" key="12">
    <source>
        <dbReference type="SAM" id="MobiDB-lite"/>
    </source>
</evidence>
<dbReference type="GO" id="GO:0005789">
    <property type="term" value="C:endoplasmic reticulum membrane"/>
    <property type="evidence" value="ECO:0007669"/>
    <property type="project" value="UniProtKB-SubCell"/>
</dbReference>
<keyword evidence="3 11" id="KW-0853">WD repeat</keyword>
<evidence type="ECO:0000256" key="11">
    <source>
        <dbReference type="PROSITE-ProRule" id="PRU00221"/>
    </source>
</evidence>
<organism evidence="14 15">
    <name type="scientific">Gymnopilus junonius</name>
    <name type="common">Spectacular rustgill mushroom</name>
    <name type="synonym">Gymnopilus spectabilis subsp. junonius</name>
    <dbReference type="NCBI Taxonomy" id="109634"/>
    <lineage>
        <taxon>Eukaryota</taxon>
        <taxon>Fungi</taxon>
        <taxon>Dikarya</taxon>
        <taxon>Basidiomycota</taxon>
        <taxon>Agaricomycotina</taxon>
        <taxon>Agaricomycetes</taxon>
        <taxon>Agaricomycetidae</taxon>
        <taxon>Agaricales</taxon>
        <taxon>Agaricineae</taxon>
        <taxon>Hymenogastraceae</taxon>
        <taxon>Gymnopilus</taxon>
    </lineage>
</organism>
<evidence type="ECO:0000313" key="14">
    <source>
        <dbReference type="EMBL" id="KAF8914084.1"/>
    </source>
</evidence>
<dbReference type="Pfam" id="PF00400">
    <property type="entry name" value="WD40"/>
    <property type="match status" value="1"/>
</dbReference>
<comment type="caution">
    <text evidence="14">The sequence shown here is derived from an EMBL/GenBank/DDBJ whole genome shotgun (WGS) entry which is preliminary data.</text>
</comment>
<dbReference type="InterPro" id="IPR011047">
    <property type="entry name" value="Quinoprotein_ADH-like_sf"/>
</dbReference>
<keyword evidence="6" id="KW-0256">Endoplasmic reticulum</keyword>
<sequence length="403" mass="44099">MRPRHTLHPLPSFPVYSCAFLSPNEVVLGGGGGASRSGIKNKLRLYNIDADRSLELKDEFELERGEDAPMSMAGQKDSRTIVCGVNSVEEKLLKGENVNCRAFSDYTAQGHEYVTTRDTDDFQKVTALSPDGTLLAVAGSHDLTLLSFPSLQPVSERVHSEKEIYDASFSSKNLVITTTQHLLVYALPTVPSPPPSQMSLGKKSKKKSKTSGNAEAEKVVFLELQKTIELPSSIGEGVTFRTGRFHPSNEQTLYTIINIVPPRSRKSKSSTRQAYICKWNTETWKVERTKKVADSGLTCMDLSSDGRFLGYGSSNLTIGMLDAKTLSPLVSILKAHEFPPTVIKFNPITSLLISGSADNSIRIVSVPSVVEGSSFGFIVFLLLTVLILLLAIAYRQYQGSLGF</sequence>
<dbReference type="PANTHER" id="PTHR23284">
    <property type="entry name" value="PROLACTIN REGULATORY ELEMENT BINDING PROTEIN"/>
    <property type="match status" value="1"/>
</dbReference>
<dbReference type="GO" id="GO:0003400">
    <property type="term" value="P:regulation of COPII vesicle coating"/>
    <property type="evidence" value="ECO:0007669"/>
    <property type="project" value="TreeGrafter"/>
</dbReference>
<dbReference type="GO" id="GO:0015031">
    <property type="term" value="P:protein transport"/>
    <property type="evidence" value="ECO:0007669"/>
    <property type="project" value="UniProtKB-KW"/>
</dbReference>
<evidence type="ECO:0000256" key="2">
    <source>
        <dbReference type="ARBA" id="ARBA00022448"/>
    </source>
</evidence>
<evidence type="ECO:0000256" key="10">
    <source>
        <dbReference type="ARBA" id="ARBA00023136"/>
    </source>
</evidence>
<feature type="repeat" description="WD" evidence="11">
    <location>
        <begin position="333"/>
        <end position="363"/>
    </location>
</feature>
<comment type="subcellular location">
    <subcellularLocation>
        <location evidence="1">Endoplasmic reticulum membrane</location>
        <topology evidence="1">Single-pass type II membrane protein</topology>
    </subcellularLocation>
</comment>
<evidence type="ECO:0000256" key="4">
    <source>
        <dbReference type="ARBA" id="ARBA00022692"/>
    </source>
</evidence>
<evidence type="ECO:0000256" key="5">
    <source>
        <dbReference type="ARBA" id="ARBA00022737"/>
    </source>
</evidence>
<evidence type="ECO:0000256" key="8">
    <source>
        <dbReference type="ARBA" id="ARBA00022927"/>
    </source>
</evidence>
<feature type="region of interest" description="Disordered" evidence="12">
    <location>
        <begin position="193"/>
        <end position="212"/>
    </location>
</feature>
<keyword evidence="2" id="KW-0813">Transport</keyword>
<dbReference type="AlphaFoldDB" id="A0A9P5TTY4"/>
<dbReference type="InterPro" id="IPR045260">
    <property type="entry name" value="Sec12-like"/>
</dbReference>
<keyword evidence="10 13" id="KW-0472">Membrane</keyword>
<dbReference type="Gene3D" id="2.130.10.10">
    <property type="entry name" value="YVTN repeat-like/Quinoprotein amine dehydrogenase"/>
    <property type="match status" value="2"/>
</dbReference>
<dbReference type="OrthoDB" id="2013972at2759"/>
<evidence type="ECO:0000256" key="6">
    <source>
        <dbReference type="ARBA" id="ARBA00022824"/>
    </source>
</evidence>
<protein>
    <submittedName>
        <fullName evidence="14">WD40 repeat-like protein</fullName>
    </submittedName>
</protein>
<evidence type="ECO:0000256" key="1">
    <source>
        <dbReference type="ARBA" id="ARBA00004648"/>
    </source>
</evidence>
<dbReference type="SUPFAM" id="SSF50998">
    <property type="entry name" value="Quinoprotein alcohol dehydrogenase-like"/>
    <property type="match status" value="1"/>
</dbReference>
<dbReference type="PROSITE" id="PS50082">
    <property type="entry name" value="WD_REPEATS_2"/>
    <property type="match status" value="1"/>
</dbReference>
<proteinExistence type="predicted"/>
<reference evidence="14" key="1">
    <citation type="submission" date="2020-11" db="EMBL/GenBank/DDBJ databases">
        <authorList>
            <consortium name="DOE Joint Genome Institute"/>
            <person name="Ahrendt S."/>
            <person name="Riley R."/>
            <person name="Andreopoulos W."/>
            <person name="LaButti K."/>
            <person name="Pangilinan J."/>
            <person name="Ruiz-duenas F.J."/>
            <person name="Barrasa J.M."/>
            <person name="Sanchez-Garcia M."/>
            <person name="Camarero S."/>
            <person name="Miyauchi S."/>
            <person name="Serrano A."/>
            <person name="Linde D."/>
            <person name="Babiker R."/>
            <person name="Drula E."/>
            <person name="Ayuso-Fernandez I."/>
            <person name="Pacheco R."/>
            <person name="Padilla G."/>
            <person name="Ferreira P."/>
            <person name="Barriuso J."/>
            <person name="Kellner H."/>
            <person name="Castanera R."/>
            <person name="Alfaro M."/>
            <person name="Ramirez L."/>
            <person name="Pisabarro A.G."/>
            <person name="Kuo A."/>
            <person name="Tritt A."/>
            <person name="Lipzen A."/>
            <person name="He G."/>
            <person name="Yan M."/>
            <person name="Ng V."/>
            <person name="Cullen D."/>
            <person name="Martin F."/>
            <person name="Rosso M.-N."/>
            <person name="Henrissat B."/>
            <person name="Hibbett D."/>
            <person name="Martinez A.T."/>
            <person name="Grigoriev I.V."/>
        </authorList>
    </citation>
    <scope>NUCLEOTIDE SEQUENCE</scope>
    <source>
        <strain evidence="14">AH 44721</strain>
    </source>
</reference>
<dbReference type="EMBL" id="JADNYJ010000001">
    <property type="protein sequence ID" value="KAF8914084.1"/>
    <property type="molecule type" value="Genomic_DNA"/>
</dbReference>
<dbReference type="SMART" id="SM00320">
    <property type="entry name" value="WD40"/>
    <property type="match status" value="2"/>
</dbReference>
<evidence type="ECO:0000256" key="7">
    <source>
        <dbReference type="ARBA" id="ARBA00022892"/>
    </source>
</evidence>
<dbReference type="GO" id="GO:0006888">
    <property type="term" value="P:endoplasmic reticulum to Golgi vesicle-mediated transport"/>
    <property type="evidence" value="ECO:0007669"/>
    <property type="project" value="TreeGrafter"/>
</dbReference>
<accession>A0A9P5TTY4</accession>
<keyword evidence="8" id="KW-0653">Protein transport</keyword>
<evidence type="ECO:0000256" key="13">
    <source>
        <dbReference type="SAM" id="Phobius"/>
    </source>
</evidence>
<evidence type="ECO:0000256" key="9">
    <source>
        <dbReference type="ARBA" id="ARBA00022989"/>
    </source>
</evidence>
<evidence type="ECO:0000313" key="15">
    <source>
        <dbReference type="Proteomes" id="UP000724874"/>
    </source>
</evidence>
<keyword evidence="15" id="KW-1185">Reference proteome</keyword>
<dbReference type="InterPro" id="IPR001680">
    <property type="entry name" value="WD40_rpt"/>
</dbReference>
<keyword evidence="5" id="KW-0677">Repeat</keyword>